<comment type="similarity">
    <text evidence="5">Belongs to the helicase family. DinG subfamily.</text>
</comment>
<evidence type="ECO:0000256" key="2">
    <source>
        <dbReference type="ARBA" id="ARBA00022741"/>
    </source>
</evidence>
<dbReference type="SUPFAM" id="SSF52540">
    <property type="entry name" value="P-loop containing nucleoside triphosphate hydrolases"/>
    <property type="match status" value="2"/>
</dbReference>
<feature type="domain" description="Helicase ATP-binding" evidence="8">
    <location>
        <begin position="10"/>
        <end position="278"/>
    </location>
</feature>
<organism evidence="9 10">
    <name type="scientific">Desulforhabdus amnigena</name>
    <dbReference type="NCBI Taxonomy" id="40218"/>
    <lineage>
        <taxon>Bacteria</taxon>
        <taxon>Pseudomonadati</taxon>
        <taxon>Thermodesulfobacteriota</taxon>
        <taxon>Syntrophobacteria</taxon>
        <taxon>Syntrophobacterales</taxon>
        <taxon>Syntrophobacteraceae</taxon>
        <taxon>Desulforhabdus</taxon>
    </lineage>
</organism>
<dbReference type="Pfam" id="PF13307">
    <property type="entry name" value="Helicase_C_2"/>
    <property type="match status" value="1"/>
</dbReference>
<evidence type="ECO:0000256" key="7">
    <source>
        <dbReference type="ARBA" id="ARBA00048954"/>
    </source>
</evidence>
<evidence type="ECO:0000259" key="8">
    <source>
        <dbReference type="PROSITE" id="PS51193"/>
    </source>
</evidence>
<dbReference type="InterPro" id="IPR045028">
    <property type="entry name" value="DinG/Rad3-like"/>
</dbReference>
<dbReference type="SMART" id="SM00487">
    <property type="entry name" value="DEXDc"/>
    <property type="match status" value="1"/>
</dbReference>
<name>A0A9W6FVD9_9BACT</name>
<dbReference type="InterPro" id="IPR014001">
    <property type="entry name" value="Helicase_ATP-bd"/>
</dbReference>
<dbReference type="AlphaFoldDB" id="A0A9W6FVD9"/>
<keyword evidence="4" id="KW-0067">ATP-binding</keyword>
<comment type="cofactor">
    <cofactor evidence="1">
        <name>[4Fe-4S] cluster</name>
        <dbReference type="ChEBI" id="CHEBI:49883"/>
    </cofactor>
</comment>
<dbReference type="EMBL" id="BSDR01000001">
    <property type="protein sequence ID" value="GLI35553.1"/>
    <property type="molecule type" value="Genomic_DNA"/>
</dbReference>
<keyword evidence="9" id="KW-0347">Helicase</keyword>
<evidence type="ECO:0000256" key="3">
    <source>
        <dbReference type="ARBA" id="ARBA00022801"/>
    </source>
</evidence>
<evidence type="ECO:0000256" key="5">
    <source>
        <dbReference type="ARBA" id="ARBA00038058"/>
    </source>
</evidence>
<dbReference type="GO" id="GO:0005524">
    <property type="term" value="F:ATP binding"/>
    <property type="evidence" value="ECO:0007669"/>
    <property type="project" value="UniProtKB-KW"/>
</dbReference>
<evidence type="ECO:0000313" key="9">
    <source>
        <dbReference type="EMBL" id="GLI35553.1"/>
    </source>
</evidence>
<dbReference type="GO" id="GO:0003676">
    <property type="term" value="F:nucleic acid binding"/>
    <property type="evidence" value="ECO:0007669"/>
    <property type="project" value="InterPro"/>
</dbReference>
<evidence type="ECO:0000313" key="10">
    <source>
        <dbReference type="Proteomes" id="UP001144372"/>
    </source>
</evidence>
<evidence type="ECO:0000256" key="6">
    <source>
        <dbReference type="ARBA" id="ARBA00044969"/>
    </source>
</evidence>
<keyword evidence="3" id="KW-0378">Hydrolase</keyword>
<dbReference type="SMART" id="SM00491">
    <property type="entry name" value="HELICc2"/>
    <property type="match status" value="1"/>
</dbReference>
<accession>A0A9W6FVD9</accession>
<dbReference type="InterPro" id="IPR027417">
    <property type="entry name" value="P-loop_NTPase"/>
</dbReference>
<sequence length="661" mass="74790">MQRYFGPQGLLAQKVKSFDFRASQLEMAQGVFECLGSEVPLLVEAGTGTGKTWAYLIPAILSGKKVVVSTGTKTLQDQILDHDIPFLKRLLSPNLHAVCLKGRRNYLCRRRFRDFSYQPTLWSKEEARLFKRFQNWAVRTQSGDRAEIDWLPDSFQTWNEVSSGSEDCLGQQCEDYSRCFITRLRLEASRAHLLVVNHHLFFADLALRGKGPGEVLPDYDAVIFDEAHQLEDTIGLYFGLQFSNLKINDLVHGLLKETRKDVKKIEKFQEMNRIVQQLDILGRLLYQHLSPSPGAQGRFLLDLQTVGKSFVSTCRELLHALEQLNALLTPAGESPDSLEPFFKRTHEMALEVRGILEQSDPSLVYWYELTPKAVFIYGTPIDVASVFRERLLSRKSSVVLTSATLSIAGSFDFIKNSLGMPPETRELLLPSPFAYEKQAILYIPSLFPAPYEPGFCADLAEEALKILTKTEGRALFLFTSYRNMRETYQFLKGRLPYPLLVQGQKPKRILLAEFKEKIHSILFATSSFWQGIDVPGEALSCLLIDKLPFEVPDDPLIAARMEHLSSMGKSSFFHYQVPRAVIQLKQGVGRLIRSSCDRGIIAIFDVRLLTKNYGRIFIKSLPPCKLVHSLEEIDRSFLISKGVSEDSVCGGNKDISEPSVC</sequence>
<dbReference type="InterPro" id="IPR014013">
    <property type="entry name" value="Helic_SF1/SF2_ATP-bd_DinG/Rad3"/>
</dbReference>
<dbReference type="PROSITE" id="PS51193">
    <property type="entry name" value="HELICASE_ATP_BIND_2"/>
    <property type="match status" value="1"/>
</dbReference>
<dbReference type="RefSeq" id="WP_281795491.1">
    <property type="nucleotide sequence ID" value="NZ_BSDR01000001.1"/>
</dbReference>
<proteinExistence type="inferred from homology"/>
<comment type="catalytic activity">
    <reaction evidence="7">
        <text>ATP + H2O = ADP + phosphate + H(+)</text>
        <dbReference type="Rhea" id="RHEA:13065"/>
        <dbReference type="ChEBI" id="CHEBI:15377"/>
        <dbReference type="ChEBI" id="CHEBI:15378"/>
        <dbReference type="ChEBI" id="CHEBI:30616"/>
        <dbReference type="ChEBI" id="CHEBI:43474"/>
        <dbReference type="ChEBI" id="CHEBI:456216"/>
        <dbReference type="EC" id="5.6.2.3"/>
    </reaction>
</comment>
<dbReference type="PANTHER" id="PTHR11472:SF34">
    <property type="entry name" value="REGULATOR OF TELOMERE ELONGATION HELICASE 1"/>
    <property type="match status" value="1"/>
</dbReference>
<evidence type="ECO:0000256" key="4">
    <source>
        <dbReference type="ARBA" id="ARBA00022840"/>
    </source>
</evidence>
<gene>
    <name evidence="9" type="ORF">DAMNIGENAA_29860</name>
</gene>
<dbReference type="InterPro" id="IPR006555">
    <property type="entry name" value="ATP-dep_Helicase_C"/>
</dbReference>
<dbReference type="Gene3D" id="3.40.50.300">
    <property type="entry name" value="P-loop containing nucleotide triphosphate hydrolases"/>
    <property type="match status" value="2"/>
</dbReference>
<dbReference type="GO" id="GO:0016818">
    <property type="term" value="F:hydrolase activity, acting on acid anhydrides, in phosphorus-containing anhydrides"/>
    <property type="evidence" value="ECO:0007669"/>
    <property type="project" value="InterPro"/>
</dbReference>
<comment type="caution">
    <text evidence="9">The sequence shown here is derived from an EMBL/GenBank/DDBJ whole genome shotgun (WGS) entry which is preliminary data.</text>
</comment>
<protein>
    <recommendedName>
        <fullName evidence="6">DNA 5'-3' helicase</fullName>
        <ecNumber evidence="6">5.6.2.3</ecNumber>
    </recommendedName>
</protein>
<evidence type="ECO:0000256" key="1">
    <source>
        <dbReference type="ARBA" id="ARBA00001966"/>
    </source>
</evidence>
<keyword evidence="2" id="KW-0547">Nucleotide-binding</keyword>
<reference evidence="9" key="1">
    <citation type="submission" date="2022-12" db="EMBL/GenBank/DDBJ databases">
        <title>Reference genome sequencing for broad-spectrum identification of bacterial and archaeal isolates by mass spectrometry.</title>
        <authorList>
            <person name="Sekiguchi Y."/>
            <person name="Tourlousse D.M."/>
        </authorList>
    </citation>
    <scope>NUCLEOTIDE SEQUENCE</scope>
    <source>
        <strain evidence="9">ASRB1</strain>
    </source>
</reference>
<dbReference type="EC" id="5.6.2.3" evidence="6"/>
<dbReference type="InterPro" id="IPR011545">
    <property type="entry name" value="DEAD/DEAH_box_helicase_dom"/>
</dbReference>
<keyword evidence="10" id="KW-1185">Reference proteome</keyword>
<dbReference type="GO" id="GO:0006281">
    <property type="term" value="P:DNA repair"/>
    <property type="evidence" value="ECO:0007669"/>
    <property type="project" value="TreeGrafter"/>
</dbReference>
<dbReference type="PANTHER" id="PTHR11472">
    <property type="entry name" value="DNA REPAIR DEAD HELICASE RAD3/XP-D SUBFAMILY MEMBER"/>
    <property type="match status" value="1"/>
</dbReference>
<dbReference type="GO" id="GO:0043139">
    <property type="term" value="F:5'-3' DNA helicase activity"/>
    <property type="evidence" value="ECO:0007669"/>
    <property type="project" value="UniProtKB-EC"/>
</dbReference>
<dbReference type="Proteomes" id="UP001144372">
    <property type="component" value="Unassembled WGS sequence"/>
</dbReference>
<dbReference type="Pfam" id="PF00270">
    <property type="entry name" value="DEAD"/>
    <property type="match status" value="1"/>
</dbReference>